<dbReference type="Proteomes" id="UP001341245">
    <property type="component" value="Unassembled WGS sequence"/>
</dbReference>
<gene>
    <name evidence="4" type="ORF">QM012_006323</name>
</gene>
<comment type="caution">
    <text evidence="4">The sequence shown here is derived from an EMBL/GenBank/DDBJ whole genome shotgun (WGS) entry which is preliminary data.</text>
</comment>
<protein>
    <recommendedName>
        <fullName evidence="3">Fe2OG dioxygenase domain-containing protein</fullName>
    </recommendedName>
</protein>
<keyword evidence="2" id="KW-0479">Metal-binding</keyword>
<reference evidence="4 5" key="1">
    <citation type="submission" date="2023-11" db="EMBL/GenBank/DDBJ databases">
        <title>Draft genome sequence and annotation of the polyextremotolerant black yeast-like fungus Aureobasidium pullulans NRRL 62042.</title>
        <authorList>
            <person name="Dielentheis-Frenken M.R.E."/>
            <person name="Wibberg D."/>
            <person name="Blank L.M."/>
            <person name="Tiso T."/>
        </authorList>
    </citation>
    <scope>NUCLEOTIDE SEQUENCE [LARGE SCALE GENOMIC DNA]</scope>
    <source>
        <strain evidence="4 5">NRRL 62042</strain>
    </source>
</reference>
<dbReference type="PANTHER" id="PTHR47990">
    <property type="entry name" value="2-OXOGLUTARATE (2OG) AND FE(II)-DEPENDENT OXYGENASE SUPERFAMILY PROTEIN-RELATED"/>
    <property type="match status" value="1"/>
</dbReference>
<evidence type="ECO:0000256" key="1">
    <source>
        <dbReference type="ARBA" id="ARBA00008056"/>
    </source>
</evidence>
<dbReference type="Pfam" id="PF14226">
    <property type="entry name" value="DIOX_N"/>
    <property type="match status" value="1"/>
</dbReference>
<accession>A0ABR0TTU2</accession>
<dbReference type="PROSITE" id="PS51471">
    <property type="entry name" value="FE2OG_OXY"/>
    <property type="match status" value="1"/>
</dbReference>
<dbReference type="Gene3D" id="2.60.120.330">
    <property type="entry name" value="B-lactam Antibiotic, Isopenicillin N Synthase, Chain"/>
    <property type="match status" value="1"/>
</dbReference>
<keyword evidence="2" id="KW-0408">Iron</keyword>
<dbReference type="InterPro" id="IPR050231">
    <property type="entry name" value="Iron_ascorbate_oxido_reductase"/>
</dbReference>
<dbReference type="EMBL" id="JASGXD010000003">
    <property type="protein sequence ID" value="KAK6007315.1"/>
    <property type="molecule type" value="Genomic_DNA"/>
</dbReference>
<feature type="domain" description="Fe2OG dioxygenase" evidence="3">
    <location>
        <begin position="170"/>
        <end position="274"/>
    </location>
</feature>
<dbReference type="PRINTS" id="PR00682">
    <property type="entry name" value="IPNSYNTHASE"/>
</dbReference>
<evidence type="ECO:0000256" key="2">
    <source>
        <dbReference type="RuleBase" id="RU003682"/>
    </source>
</evidence>
<organism evidence="4 5">
    <name type="scientific">Aureobasidium pullulans</name>
    <name type="common">Black yeast</name>
    <name type="synonym">Pullularia pullulans</name>
    <dbReference type="NCBI Taxonomy" id="5580"/>
    <lineage>
        <taxon>Eukaryota</taxon>
        <taxon>Fungi</taxon>
        <taxon>Dikarya</taxon>
        <taxon>Ascomycota</taxon>
        <taxon>Pezizomycotina</taxon>
        <taxon>Dothideomycetes</taxon>
        <taxon>Dothideomycetidae</taxon>
        <taxon>Dothideales</taxon>
        <taxon>Saccotheciaceae</taxon>
        <taxon>Aureobasidium</taxon>
    </lineage>
</organism>
<comment type="similarity">
    <text evidence="1 2">Belongs to the iron/ascorbate-dependent oxidoreductase family.</text>
</comment>
<keyword evidence="5" id="KW-1185">Reference proteome</keyword>
<dbReference type="Pfam" id="PF03171">
    <property type="entry name" value="2OG-FeII_Oxy"/>
    <property type="match status" value="1"/>
</dbReference>
<keyword evidence="2" id="KW-0560">Oxidoreductase</keyword>
<dbReference type="SUPFAM" id="SSF51197">
    <property type="entry name" value="Clavaminate synthase-like"/>
    <property type="match status" value="1"/>
</dbReference>
<proteinExistence type="inferred from homology"/>
<dbReference type="InterPro" id="IPR026992">
    <property type="entry name" value="DIOX_N"/>
</dbReference>
<name>A0ABR0TTU2_AURPU</name>
<dbReference type="InterPro" id="IPR005123">
    <property type="entry name" value="Oxoglu/Fe-dep_dioxygenase_dom"/>
</dbReference>
<evidence type="ECO:0000313" key="5">
    <source>
        <dbReference type="Proteomes" id="UP001341245"/>
    </source>
</evidence>
<dbReference type="InterPro" id="IPR027443">
    <property type="entry name" value="IPNS-like_sf"/>
</dbReference>
<dbReference type="InterPro" id="IPR044861">
    <property type="entry name" value="IPNS-like_FE2OG_OXY"/>
</dbReference>
<sequence length="310" mass="34575">MQIPVIDFSAFLDISSSIDTKLETAKKLDKACREVGFFYLSGHGIDPTLFSEMLSNAKQFFATASREEKDEIKVKPSGEKSGDDSRGYRLVTRADAGYEAVDFLRELESEGPPYTKGLGRNQWPRTPASLRSIAEEYTTHLVALGVAIMKAFALALDVPEEIFSSRVDESFWQLRLAAYPGCKKGPDQVKSGLYQHSDFGILTFLLTDEHKGSLKVLAPNGEDWISADPIPGTLICNIGDMLSIWTDGIYKSTQHKVLHVSQDMRISIPFFFDPNWNARIEPVLGNVEKKSKGKGVNYKDIFTGAIKYPY</sequence>
<evidence type="ECO:0000259" key="3">
    <source>
        <dbReference type="PROSITE" id="PS51471"/>
    </source>
</evidence>
<evidence type="ECO:0000313" key="4">
    <source>
        <dbReference type="EMBL" id="KAK6007315.1"/>
    </source>
</evidence>